<comment type="caution">
    <text evidence="1">The sequence shown here is derived from an EMBL/GenBank/DDBJ whole genome shotgun (WGS) entry which is preliminary data.</text>
</comment>
<organism evidence="1 2">
    <name type="scientific">Halobium palmae</name>
    <dbReference type="NCBI Taxonomy" id="1776492"/>
    <lineage>
        <taxon>Archaea</taxon>
        <taxon>Methanobacteriati</taxon>
        <taxon>Methanobacteriota</taxon>
        <taxon>Stenosarchaea group</taxon>
        <taxon>Halobacteria</taxon>
        <taxon>Halobacteriales</taxon>
        <taxon>Haloferacaceae</taxon>
        <taxon>Halobium</taxon>
    </lineage>
</organism>
<feature type="non-terminal residue" evidence="1">
    <location>
        <position position="90"/>
    </location>
</feature>
<dbReference type="EMBL" id="JBHSWU010001517">
    <property type="protein sequence ID" value="MFC6726923.1"/>
    <property type="molecule type" value="Genomic_DNA"/>
</dbReference>
<dbReference type="AlphaFoldDB" id="A0ABD5S5F4"/>
<keyword evidence="2" id="KW-1185">Reference proteome</keyword>
<evidence type="ECO:0000313" key="1">
    <source>
        <dbReference type="EMBL" id="MFC6726923.1"/>
    </source>
</evidence>
<dbReference type="Proteomes" id="UP001596328">
    <property type="component" value="Unassembled WGS sequence"/>
</dbReference>
<sequence length="90" mass="9714">MDKEHSPPTDALEGATSVLLLAPPFVEREDELCGDLLHSHTPGDADGENVLWVSYTKSPDARLRKWRRDGGGDVDRVGVVSIGESARSTA</sequence>
<proteinExistence type="predicted"/>
<accession>A0ABD5S5F4</accession>
<protein>
    <submittedName>
        <fullName evidence="1">Uncharacterized protein</fullName>
    </submittedName>
</protein>
<reference evidence="1 2" key="1">
    <citation type="journal article" date="2019" name="Int. J. Syst. Evol. Microbiol.">
        <title>The Global Catalogue of Microorganisms (GCM) 10K type strain sequencing project: providing services to taxonomists for standard genome sequencing and annotation.</title>
        <authorList>
            <consortium name="The Broad Institute Genomics Platform"/>
            <consortium name="The Broad Institute Genome Sequencing Center for Infectious Disease"/>
            <person name="Wu L."/>
            <person name="Ma J."/>
        </authorList>
    </citation>
    <scope>NUCLEOTIDE SEQUENCE [LARGE SCALE GENOMIC DNA]</scope>
    <source>
        <strain evidence="1 2">NBRC 111368</strain>
    </source>
</reference>
<evidence type="ECO:0000313" key="2">
    <source>
        <dbReference type="Proteomes" id="UP001596328"/>
    </source>
</evidence>
<name>A0ABD5S5F4_9EURY</name>
<gene>
    <name evidence="1" type="ORF">ACFQE1_21600</name>
</gene>